<dbReference type="Proteomes" id="UP000663834">
    <property type="component" value="Unassembled WGS sequence"/>
</dbReference>
<evidence type="ECO:0000313" key="19">
    <source>
        <dbReference type="EMBL" id="CAF2126996.1"/>
    </source>
</evidence>
<evidence type="ECO:0000256" key="7">
    <source>
        <dbReference type="ARBA" id="ARBA00023065"/>
    </source>
</evidence>
<dbReference type="InterPro" id="IPR000644">
    <property type="entry name" value="CBS_dom"/>
</dbReference>
<dbReference type="InterPro" id="IPR014743">
    <property type="entry name" value="Cl-channel_core"/>
</dbReference>
<evidence type="ECO:0000256" key="1">
    <source>
        <dbReference type="ARBA" id="ARBA00004141"/>
    </source>
</evidence>
<comment type="subcellular location">
    <subcellularLocation>
        <location evidence="1 13">Membrane</location>
        <topology evidence="1 13">Multi-pass membrane protein</topology>
    </subcellularLocation>
</comment>
<dbReference type="PROSITE" id="PS51710">
    <property type="entry name" value="G_OBG"/>
    <property type="match status" value="1"/>
</dbReference>
<keyword evidence="2 13" id="KW-0813">Transport</keyword>
<dbReference type="InterPro" id="IPR012675">
    <property type="entry name" value="Beta-grasp_dom_sf"/>
</dbReference>
<feature type="transmembrane region" description="Helical" evidence="13">
    <location>
        <begin position="546"/>
        <end position="564"/>
    </location>
</feature>
<dbReference type="Pfam" id="PF02824">
    <property type="entry name" value="TGS"/>
    <property type="match status" value="1"/>
</dbReference>
<evidence type="ECO:0000259" key="15">
    <source>
        <dbReference type="PROSITE" id="PS51710"/>
    </source>
</evidence>
<dbReference type="AlphaFoldDB" id="A0A816VZA1"/>
<dbReference type="NCBIfam" id="TIGR00231">
    <property type="entry name" value="small_GTP"/>
    <property type="match status" value="1"/>
</dbReference>
<proteinExistence type="inferred from homology"/>
<dbReference type="OrthoDB" id="428525at2759"/>
<dbReference type="FunFam" id="3.10.20.30:FF:000016">
    <property type="entry name" value="Developmentally-regulated GTP-binding protein 2"/>
    <property type="match status" value="1"/>
</dbReference>
<dbReference type="InterPro" id="IPR046342">
    <property type="entry name" value="CBS_dom_sf"/>
</dbReference>
<dbReference type="Proteomes" id="UP000663824">
    <property type="component" value="Unassembled WGS sequence"/>
</dbReference>
<dbReference type="InterPro" id="IPR027417">
    <property type="entry name" value="P-loop_NTPase"/>
</dbReference>
<dbReference type="PROSITE" id="PS00905">
    <property type="entry name" value="GTP1_OBG"/>
    <property type="match status" value="1"/>
</dbReference>
<evidence type="ECO:0000313" key="18">
    <source>
        <dbReference type="EMBL" id="CAF1402318.1"/>
    </source>
</evidence>
<sequence length="1128" mass="126101">MGILEKIADIEKEMARTQKNKATEYHLGLLKAKLAKLRQALMEGDAKSGAGKGEGFDVVKSGDARIALIGFPSVGKSTLLSTVTHTESATASYEFTTLTCIPGVIQYNGAEIQLLDLPGIIEGAAQGKGRGRQVIAVARTADMVLMMLDATKGEKQREILEEELESVGIRLNRRKPDIYFKPKKTGGINITSTVPMTRCSEKMIQLILHEYKMFNAQVLFRDDYTSEDFIDVVVGRRVYMPCLYVYNKIDQVSIEEVDRLARLPNSVVISCNMKLNIDYMLESIWTLLNLIRVYTKKRGEKPDFEDGLIVRNGTTVEHVCRMVHRTLVDQFKYALAWGTSVKFSPQRVGLSHVLQNEDVICLMTDDESEPLLRDNGRQHTYTSLNSYITANANTTQPSSNTTFASGEKLLSGRYESLDYECDESEIAHMEEKRLGYQHTRRLVVLKWFIMLLIGISTGLTAVFVDYTVKKLTKFKFSYVQNKLDYCLAEHCLFQPYLAWIGINMGMVLVAGFLILWEPVARGSGIPQVKCYLNGVAVPHVLRLKALVAKVLGVIFAVSGGLAVGKEGPMIHSGAIIAGGISQGKSSSLKIDLHIFKYFRTDKHKRDFVAAGAAAGVAAAFGAPVGGVLFALEEGASFFNQQLTWFIFFASMVSTFTLNVVLSAIEGHFGDLSSPGLINFGLFKDVPYMWFELPLFILVGFIGGIFGAVFNQLNLRLTKFRHHYINKRWLLVIELLLVAATTVVIAFLLIIGTMNECRPIKTQLELNSPTIQLFCPDGQYNTMATIVFSTPEQAVRNLFHSEIGTYNAWSLLAFCIVYFCLTCWTYGVIVSSGLFIPSLLIGASWGRLIGIILHTLFPTSVKYFDPGKYALFGAASQLGGTMRMTISLAVILIEATGDIVLGLPIMIVLTVAKLTGDYFNEGFFDIHIALQSVPFLPWESEAFASQLSALSIMSAPVIQIKTVEKVENIYCILRSESHHGFPVVDHHADNITNQRSGTFQGIILRHQLITILRKRNFISFNDNLRDYLTVDDFRESYPRHPSIESVHLTNDERELYCDLRPYMNLAYTVSHRSTLPRIFGMFRGLGLRHLVVVNDKNEVVGMITRKDLARFRMKHRKGHTSIEELAISN</sequence>
<dbReference type="EMBL" id="CAJNOV010006500">
    <property type="protein sequence ID" value="CAF1249303.1"/>
    <property type="molecule type" value="Genomic_DNA"/>
</dbReference>
<evidence type="ECO:0000259" key="14">
    <source>
        <dbReference type="PROSITE" id="PS51371"/>
    </source>
</evidence>
<feature type="domain" description="OBG-type G" evidence="15">
    <location>
        <begin position="64"/>
        <end position="289"/>
    </location>
</feature>
<gene>
    <name evidence="17" type="ORF">CJN711_LOCUS14405</name>
    <name evidence="18" type="ORF">KQP761_LOCUS9768</name>
    <name evidence="19" type="ORF">MBJ925_LOCUS26921</name>
</gene>
<comment type="caution">
    <text evidence="19">The sequence shown here is derived from an EMBL/GenBank/DDBJ whole genome shotgun (WGS) entry which is preliminary data.</text>
</comment>
<dbReference type="GO" id="GO:0005254">
    <property type="term" value="F:chloride channel activity"/>
    <property type="evidence" value="ECO:0007669"/>
    <property type="project" value="UniProtKB-UniRule"/>
</dbReference>
<dbReference type="SUPFAM" id="SSF54631">
    <property type="entry name" value="CBS-domain pair"/>
    <property type="match status" value="1"/>
</dbReference>
<keyword evidence="8 12" id="KW-0129">CBS domain</keyword>
<dbReference type="SUPFAM" id="SSF52540">
    <property type="entry name" value="P-loop containing nucleoside triphosphate hydrolases"/>
    <property type="match status" value="1"/>
</dbReference>
<keyword evidence="4" id="KW-0677">Repeat</keyword>
<reference evidence="19" key="1">
    <citation type="submission" date="2021-02" db="EMBL/GenBank/DDBJ databases">
        <authorList>
            <person name="Nowell W R."/>
        </authorList>
    </citation>
    <scope>NUCLEOTIDE SEQUENCE</scope>
</reference>
<keyword evidence="5" id="KW-0547">Nucleotide-binding</keyword>
<dbReference type="Gene3D" id="6.10.140.1070">
    <property type="match status" value="2"/>
</dbReference>
<dbReference type="SUPFAM" id="SSF81340">
    <property type="entry name" value="Clc chloride channel"/>
    <property type="match status" value="1"/>
</dbReference>
<dbReference type="FunFam" id="3.40.50.300:FF:000740">
    <property type="entry name" value="Putative GTP-binding protein 1"/>
    <property type="match status" value="1"/>
</dbReference>
<organism evidence="19 20">
    <name type="scientific">Rotaria magnacalcarata</name>
    <dbReference type="NCBI Taxonomy" id="392030"/>
    <lineage>
        <taxon>Eukaryota</taxon>
        <taxon>Metazoa</taxon>
        <taxon>Spiralia</taxon>
        <taxon>Gnathifera</taxon>
        <taxon>Rotifera</taxon>
        <taxon>Eurotatoria</taxon>
        <taxon>Bdelloidea</taxon>
        <taxon>Philodinida</taxon>
        <taxon>Philodinidae</taxon>
        <taxon>Rotaria</taxon>
    </lineage>
</organism>
<keyword evidence="7 13" id="KW-0406">Ion transport</keyword>
<evidence type="ECO:0000256" key="11">
    <source>
        <dbReference type="ARBA" id="ARBA00023214"/>
    </source>
</evidence>
<dbReference type="CDD" id="cd04591">
    <property type="entry name" value="CBS_pair_voltage-gated_CLC_euk_bac"/>
    <property type="match status" value="1"/>
</dbReference>
<dbReference type="PANTHER" id="PTHR11689:SF136">
    <property type="entry name" value="H(+)_CL(-) EXCHANGE TRANSPORTER 7"/>
    <property type="match status" value="1"/>
</dbReference>
<dbReference type="Gene3D" id="3.10.20.30">
    <property type="match status" value="1"/>
</dbReference>
<dbReference type="InterPro" id="IPR004095">
    <property type="entry name" value="TGS"/>
</dbReference>
<dbReference type="CDD" id="cd17231">
    <property type="entry name" value="TGS_DRG2"/>
    <property type="match status" value="1"/>
</dbReference>
<feature type="domain" description="CBS" evidence="14">
    <location>
        <begin position="1058"/>
        <end position="1120"/>
    </location>
</feature>
<feature type="transmembrane region" description="Helical" evidence="13">
    <location>
        <begin position="834"/>
        <end position="856"/>
    </location>
</feature>
<evidence type="ECO:0000256" key="5">
    <source>
        <dbReference type="ARBA" id="ARBA00022741"/>
    </source>
</evidence>
<evidence type="ECO:0000256" key="3">
    <source>
        <dbReference type="ARBA" id="ARBA00022692"/>
    </source>
</evidence>
<keyword evidence="6 13" id="KW-1133">Transmembrane helix</keyword>
<dbReference type="InterPro" id="IPR051280">
    <property type="entry name" value="Cl-channel/antiporter"/>
</dbReference>
<dbReference type="SMART" id="SM00116">
    <property type="entry name" value="CBS"/>
    <property type="match status" value="2"/>
</dbReference>
<keyword evidence="9" id="KW-0342">GTP-binding</keyword>
<feature type="transmembrane region" description="Helical" evidence="13">
    <location>
        <begin position="728"/>
        <end position="750"/>
    </location>
</feature>
<evidence type="ECO:0000256" key="6">
    <source>
        <dbReference type="ARBA" id="ARBA00022989"/>
    </source>
</evidence>
<dbReference type="Gene3D" id="1.10.3080.10">
    <property type="entry name" value="Clc chloride channel"/>
    <property type="match status" value="1"/>
</dbReference>
<dbReference type="CDD" id="cd01896">
    <property type="entry name" value="DRG"/>
    <property type="match status" value="1"/>
</dbReference>
<dbReference type="Pfam" id="PF01926">
    <property type="entry name" value="MMR_HSR1"/>
    <property type="match status" value="1"/>
</dbReference>
<evidence type="ECO:0000256" key="13">
    <source>
        <dbReference type="RuleBase" id="RU361221"/>
    </source>
</evidence>
<dbReference type="EMBL" id="CAJNOW010004005">
    <property type="protein sequence ID" value="CAF1402318.1"/>
    <property type="molecule type" value="Genomic_DNA"/>
</dbReference>
<comment type="similarity">
    <text evidence="13">Belongs to the chloride channel (TC 2.A.49) family.</text>
</comment>
<dbReference type="InterPro" id="IPR006073">
    <property type="entry name" value="GTP-bd"/>
</dbReference>
<evidence type="ECO:0000256" key="8">
    <source>
        <dbReference type="ARBA" id="ARBA00023122"/>
    </source>
</evidence>
<keyword evidence="11 13" id="KW-0868">Chloride</keyword>
<dbReference type="InterPro" id="IPR031662">
    <property type="entry name" value="GTP-binding_2"/>
</dbReference>
<evidence type="ECO:0000256" key="9">
    <source>
        <dbReference type="ARBA" id="ARBA00023134"/>
    </source>
</evidence>
<dbReference type="GO" id="GO:0005765">
    <property type="term" value="C:lysosomal membrane"/>
    <property type="evidence" value="ECO:0007669"/>
    <property type="project" value="TreeGrafter"/>
</dbReference>
<feature type="transmembrane region" description="Helical" evidence="13">
    <location>
        <begin position="642"/>
        <end position="664"/>
    </location>
</feature>
<dbReference type="Pfam" id="PF00654">
    <property type="entry name" value="Voltage_CLC"/>
    <property type="match status" value="1"/>
</dbReference>
<feature type="domain" description="CBS" evidence="14">
    <location>
        <begin position="952"/>
        <end position="1017"/>
    </location>
</feature>
<dbReference type="InterPro" id="IPR031167">
    <property type="entry name" value="G_OBG"/>
</dbReference>
<feature type="transmembrane region" description="Helical" evidence="13">
    <location>
        <begin position="496"/>
        <end position="516"/>
    </location>
</feature>
<feature type="transmembrane region" description="Helical" evidence="13">
    <location>
        <begin position="447"/>
        <end position="468"/>
    </location>
</feature>
<dbReference type="InterPro" id="IPR006074">
    <property type="entry name" value="GTP1-OBG_CS"/>
</dbReference>
<evidence type="ECO:0000313" key="20">
    <source>
        <dbReference type="Proteomes" id="UP000663824"/>
    </source>
</evidence>
<feature type="transmembrane region" description="Helical" evidence="13">
    <location>
        <begin position="685"/>
        <end position="708"/>
    </location>
</feature>
<dbReference type="GO" id="GO:0005525">
    <property type="term" value="F:GTP binding"/>
    <property type="evidence" value="ECO:0007669"/>
    <property type="project" value="UniProtKB-KW"/>
</dbReference>
<name>A0A816VZA1_9BILA</name>
<dbReference type="PROSITE" id="PS51880">
    <property type="entry name" value="TGS"/>
    <property type="match status" value="1"/>
</dbReference>
<evidence type="ECO:0000256" key="12">
    <source>
        <dbReference type="PROSITE-ProRule" id="PRU00703"/>
    </source>
</evidence>
<dbReference type="Pfam" id="PF00571">
    <property type="entry name" value="CBS"/>
    <property type="match status" value="1"/>
</dbReference>
<feature type="transmembrane region" description="Helical" evidence="13">
    <location>
        <begin position="607"/>
        <end position="630"/>
    </location>
</feature>
<dbReference type="PRINTS" id="PR00762">
    <property type="entry name" value="CLCHANNEL"/>
</dbReference>
<dbReference type="InterPro" id="IPR001807">
    <property type="entry name" value="ClC"/>
</dbReference>
<feature type="transmembrane region" description="Helical" evidence="13">
    <location>
        <begin position="898"/>
        <end position="915"/>
    </location>
</feature>
<dbReference type="Pfam" id="PF16897">
    <property type="entry name" value="MMR_HSR1_Xtn"/>
    <property type="match status" value="1"/>
</dbReference>
<keyword evidence="10 13" id="KW-0472">Membrane</keyword>
<dbReference type="Gene3D" id="3.10.580.10">
    <property type="entry name" value="CBS-domain"/>
    <property type="match status" value="1"/>
</dbReference>
<accession>A0A816VZA1</accession>
<dbReference type="Proteomes" id="UP000663855">
    <property type="component" value="Unassembled WGS sequence"/>
</dbReference>
<dbReference type="GO" id="GO:0003924">
    <property type="term" value="F:GTPase activity"/>
    <property type="evidence" value="ECO:0007669"/>
    <property type="project" value="InterPro"/>
</dbReference>
<dbReference type="PROSITE" id="PS51371">
    <property type="entry name" value="CBS"/>
    <property type="match status" value="2"/>
</dbReference>
<evidence type="ECO:0000259" key="16">
    <source>
        <dbReference type="PROSITE" id="PS51880"/>
    </source>
</evidence>
<feature type="domain" description="TGS" evidence="16">
    <location>
        <begin position="289"/>
        <end position="364"/>
    </location>
</feature>
<evidence type="ECO:0000256" key="4">
    <source>
        <dbReference type="ARBA" id="ARBA00022737"/>
    </source>
</evidence>
<evidence type="ECO:0000256" key="10">
    <source>
        <dbReference type="ARBA" id="ARBA00023136"/>
    </source>
</evidence>
<evidence type="ECO:0000256" key="2">
    <source>
        <dbReference type="ARBA" id="ARBA00022448"/>
    </source>
</evidence>
<dbReference type="PANTHER" id="PTHR11689">
    <property type="entry name" value="CHLORIDE CHANNEL PROTEIN CLC FAMILY MEMBER"/>
    <property type="match status" value="1"/>
</dbReference>
<dbReference type="InterPro" id="IPR045001">
    <property type="entry name" value="DRG"/>
</dbReference>
<keyword evidence="3 13" id="KW-0812">Transmembrane</keyword>
<dbReference type="EMBL" id="CAJNRE010014341">
    <property type="protein sequence ID" value="CAF2126996.1"/>
    <property type="molecule type" value="Genomic_DNA"/>
</dbReference>
<protein>
    <recommendedName>
        <fullName evidence="13">Chloride channel protein</fullName>
    </recommendedName>
</protein>
<feature type="transmembrane region" description="Helical" evidence="13">
    <location>
        <begin position="805"/>
        <end position="828"/>
    </location>
</feature>
<evidence type="ECO:0000313" key="17">
    <source>
        <dbReference type="EMBL" id="CAF1249303.1"/>
    </source>
</evidence>
<dbReference type="InterPro" id="IPR005225">
    <property type="entry name" value="Small_GTP-bd"/>
</dbReference>